<feature type="compositionally biased region" description="Low complexity" evidence="1">
    <location>
        <begin position="49"/>
        <end position="64"/>
    </location>
</feature>
<feature type="compositionally biased region" description="Basic and acidic residues" evidence="1">
    <location>
        <begin position="84"/>
        <end position="93"/>
    </location>
</feature>
<feature type="compositionally biased region" description="Pro residues" evidence="1">
    <location>
        <begin position="388"/>
        <end position="406"/>
    </location>
</feature>
<evidence type="ECO:0000256" key="1">
    <source>
        <dbReference type="SAM" id="MobiDB-lite"/>
    </source>
</evidence>
<evidence type="ECO:0000313" key="2">
    <source>
        <dbReference type="EMBL" id="KAF7511331.1"/>
    </source>
</evidence>
<feature type="region of interest" description="Disordered" evidence="1">
    <location>
        <begin position="25"/>
        <end position="70"/>
    </location>
</feature>
<feature type="region of interest" description="Disordered" evidence="1">
    <location>
        <begin position="298"/>
        <end position="361"/>
    </location>
</feature>
<protein>
    <submittedName>
        <fullName evidence="2">Uncharacterized protein</fullName>
    </submittedName>
</protein>
<dbReference type="Proteomes" id="UP000606974">
    <property type="component" value="Unassembled WGS sequence"/>
</dbReference>
<dbReference type="EMBL" id="JAACFV010000021">
    <property type="protein sequence ID" value="KAF7511331.1"/>
    <property type="molecule type" value="Genomic_DNA"/>
</dbReference>
<comment type="caution">
    <text evidence="2">The sequence shown here is derived from an EMBL/GenBank/DDBJ whole genome shotgun (WGS) entry which is preliminary data.</text>
</comment>
<sequence>MEVHAVLPEERARDEQGNILPWGYRYLDSSRNPRLPPEESGPFGKNRTTRYTGSRSSRTRTGTTPVRQKENPTVAEFGRLFAKEQKEEEERQSKNTLPSTSSGDVPKPLAPPEGVATECLIYGYASKASEWKVLSKYERIVAPSYICEDYPRDDPNLALTSSNVFSNSVVVHRKLTKDALRKSRVYKGGNHWIKVTFDNYQAAERACFYSPQEIEDHLVFCEMWQGRPPFSDMPLIKGSHPANEHQRNANAKLRTLTTSQTTSFLQPGVESAIAGFERATQTLPRSFTAQDVQYGQFQPPVTTRDDTSIPSPQSQSSTTASSATATGIDAPPSQPQQLSSSLHPTSTLRSRSVPSLHRTSTPPLLLIIRRIHDRDPHRPQSRPAPNLRSPPPPTHPHNPHPTPHPYPILVRRQQQQQQGYRWPGLDRRRSHTDRGREVGRGEERVVLAVLAPRG</sequence>
<evidence type="ECO:0000313" key="3">
    <source>
        <dbReference type="Proteomes" id="UP000606974"/>
    </source>
</evidence>
<dbReference type="Gene3D" id="3.30.70.330">
    <property type="match status" value="1"/>
</dbReference>
<name>A0A8H7E938_9EURO</name>
<organism evidence="2 3">
    <name type="scientific">Endocarpon pusillum</name>
    <dbReference type="NCBI Taxonomy" id="364733"/>
    <lineage>
        <taxon>Eukaryota</taxon>
        <taxon>Fungi</taxon>
        <taxon>Dikarya</taxon>
        <taxon>Ascomycota</taxon>
        <taxon>Pezizomycotina</taxon>
        <taxon>Eurotiomycetes</taxon>
        <taxon>Chaetothyriomycetidae</taxon>
        <taxon>Verrucariales</taxon>
        <taxon>Verrucariaceae</taxon>
        <taxon>Endocarpon</taxon>
    </lineage>
</organism>
<proteinExistence type="predicted"/>
<accession>A0A8H7E938</accession>
<gene>
    <name evidence="2" type="ORF">GJ744_004896</name>
</gene>
<dbReference type="AlphaFoldDB" id="A0A8H7E938"/>
<dbReference type="InterPro" id="IPR012677">
    <property type="entry name" value="Nucleotide-bd_a/b_plait_sf"/>
</dbReference>
<dbReference type="OrthoDB" id="8033832at2759"/>
<feature type="compositionally biased region" description="Low complexity" evidence="1">
    <location>
        <begin position="335"/>
        <end position="352"/>
    </location>
</feature>
<feature type="region of interest" description="Disordered" evidence="1">
    <location>
        <begin position="374"/>
        <end position="441"/>
    </location>
</feature>
<feature type="region of interest" description="Disordered" evidence="1">
    <location>
        <begin position="84"/>
        <end position="110"/>
    </location>
</feature>
<feature type="compositionally biased region" description="Basic and acidic residues" evidence="1">
    <location>
        <begin position="424"/>
        <end position="441"/>
    </location>
</feature>
<feature type="compositionally biased region" description="Polar residues" evidence="1">
    <location>
        <begin position="94"/>
        <end position="103"/>
    </location>
</feature>
<keyword evidence="3" id="KW-1185">Reference proteome</keyword>
<feature type="compositionally biased region" description="Low complexity" evidence="1">
    <location>
        <begin position="308"/>
        <end position="326"/>
    </location>
</feature>
<reference evidence="2" key="1">
    <citation type="submission" date="2020-02" db="EMBL/GenBank/DDBJ databases">
        <authorList>
            <person name="Palmer J.M."/>
        </authorList>
    </citation>
    <scope>NUCLEOTIDE SEQUENCE</scope>
    <source>
        <strain evidence="2">EPUS1.4</strain>
        <tissue evidence="2">Thallus</tissue>
    </source>
</reference>